<dbReference type="InterPro" id="IPR050708">
    <property type="entry name" value="T6SS_VgrG/RHS"/>
</dbReference>
<dbReference type="NCBIfam" id="TIGR03696">
    <property type="entry name" value="Rhs_assc_core"/>
    <property type="match status" value="1"/>
</dbReference>
<dbReference type="InterPro" id="IPR022385">
    <property type="entry name" value="Rhs_assc_core"/>
</dbReference>
<name>E0NQ57_9BACT</name>
<dbReference type="HOGENOM" id="CLU_599726_0_0_10"/>
<gene>
    <name evidence="1" type="ORF">HMPREF0658_0308</name>
</gene>
<protein>
    <submittedName>
        <fullName evidence="1">RHS repeat-associated core domain protein</fullName>
    </submittedName>
</protein>
<reference evidence="1" key="1">
    <citation type="submission" date="2010-07" db="EMBL/GenBank/DDBJ databases">
        <authorList>
            <person name="Muzny D."/>
            <person name="Qin X."/>
            <person name="Deng J."/>
            <person name="Jiang H."/>
            <person name="Liu Y."/>
            <person name="Qu J."/>
            <person name="Song X.-Z."/>
            <person name="Zhang L."/>
            <person name="Thornton R."/>
            <person name="Coyle M."/>
            <person name="Francisco L."/>
            <person name="Jackson L."/>
            <person name="Javaid M."/>
            <person name="Korchina V."/>
            <person name="Kovar C."/>
            <person name="Mata R."/>
            <person name="Mathew T."/>
            <person name="Ngo R."/>
            <person name="Nguyen L."/>
            <person name="Nguyen N."/>
            <person name="Okwuonu G."/>
            <person name="Ongeri F."/>
            <person name="Pham C."/>
            <person name="Simmons D."/>
            <person name="Wilczek-Boney K."/>
            <person name="Hale W."/>
            <person name="Jakkamsetti A."/>
            <person name="Pham P."/>
            <person name="Ruth R."/>
            <person name="San Lucas F."/>
            <person name="Warren J."/>
            <person name="Zhang J."/>
            <person name="Zhao Z."/>
            <person name="Zhou C."/>
            <person name="Zhu D."/>
            <person name="Lee S."/>
            <person name="Bess C."/>
            <person name="Blankenburg K."/>
            <person name="Forbes L."/>
            <person name="Fu Q."/>
            <person name="Gubbala S."/>
            <person name="Hirani K."/>
            <person name="Jayaseelan J.C."/>
            <person name="Lara F."/>
            <person name="Munidasa M."/>
            <person name="Palculict T."/>
            <person name="Patil S."/>
            <person name="Pu L.-L."/>
            <person name="Saada N."/>
            <person name="Tang L."/>
            <person name="Weissenberger G."/>
            <person name="Zhu Y."/>
            <person name="Hemphill L."/>
            <person name="Shang Y."/>
            <person name="Youmans B."/>
            <person name="Ayvaz T."/>
            <person name="Ross M."/>
            <person name="Santibanez J."/>
            <person name="Aqrawi P."/>
            <person name="Gross S."/>
            <person name="Joshi V."/>
            <person name="Fowler G."/>
            <person name="Nazareth L."/>
            <person name="Reid J."/>
            <person name="Worley K."/>
            <person name="Petrosino J."/>
            <person name="Highlander S."/>
            <person name="Gibbs R."/>
        </authorList>
    </citation>
    <scope>NUCLEOTIDE SEQUENCE [LARGE SCALE GENOMIC DNA]</scope>
    <source>
        <strain evidence="1">DSM 16973</strain>
    </source>
</reference>
<evidence type="ECO:0000313" key="2">
    <source>
        <dbReference type="Proteomes" id="UP000004394"/>
    </source>
</evidence>
<dbReference type="BioCyc" id="PMAR862515-HMP:GMOO-318-MONOMER"/>
<dbReference type="Proteomes" id="UP000004394">
    <property type="component" value="Unassembled WGS sequence"/>
</dbReference>
<dbReference type="EMBL" id="AEEI01000012">
    <property type="protein sequence ID" value="EFM02750.1"/>
    <property type="molecule type" value="Genomic_DNA"/>
</dbReference>
<evidence type="ECO:0000313" key="1">
    <source>
        <dbReference type="EMBL" id="EFM02750.1"/>
    </source>
</evidence>
<dbReference type="eggNOG" id="COG3209">
    <property type="taxonomic scope" value="Bacteria"/>
</dbReference>
<sequence length="456" mass="49652">MKYIELIYSDIVIRENGTVKNYLAFTDYLGNILSVMDEDGNKVFDASYDAWGRQTVTRNDIGLHRGYTGHEMLNEFDIINMNRRSLLRSRESNGRLYDPVLGRFFSPDNYVQLPDYSQSFNRYSYCLNNPLKYTDPSGNLFGIDDAIIAFAVFNMASSMMQASFEGKSVWKAGALSLLSSAASYGIGELFKGAAATFGNELLRAGAHGLASGVVSALDGGNFASAFVSGAAASGIGSYAQSVNMNSGLMVASTTVMGSVVAWATGGDFLQGAMQGMQIGLLNHAMHDGDDDKPYKVLPDGTVELNEIVVTGRVPNRLVPFRSEYVCVTFDRGADHPIALSLSIYLNSVLQTASLNGIHSVNISSTSNHPSNATRSAHSTANGSRAIDINYINGQHVSPQNEYARYLQNLIRDTPGYLENYGPFIINKVEKGKVIPAPWARKIRGGHYDHVHISMPK</sequence>
<dbReference type="Gene3D" id="2.180.10.10">
    <property type="entry name" value="RHS repeat-associated core"/>
    <property type="match status" value="1"/>
</dbReference>
<dbReference type="STRING" id="862515.HMPREF0658_0308"/>
<organism evidence="1 2">
    <name type="scientific">Hoylesella marshii DSM 16973 = JCM 13450</name>
    <dbReference type="NCBI Taxonomy" id="862515"/>
    <lineage>
        <taxon>Bacteria</taxon>
        <taxon>Pseudomonadati</taxon>
        <taxon>Bacteroidota</taxon>
        <taxon>Bacteroidia</taxon>
        <taxon>Bacteroidales</taxon>
        <taxon>Prevotellaceae</taxon>
        <taxon>Hoylesella</taxon>
    </lineage>
</organism>
<proteinExistence type="predicted"/>
<keyword evidence="2" id="KW-1185">Reference proteome</keyword>
<accession>E0NQ57</accession>
<dbReference type="RefSeq" id="WP_006948031.1">
    <property type="nucleotide sequence ID" value="NZ_BAJI01000017.1"/>
</dbReference>
<dbReference type="PANTHER" id="PTHR32305">
    <property type="match status" value="1"/>
</dbReference>
<dbReference type="AlphaFoldDB" id="E0NQ57"/>
<comment type="caution">
    <text evidence="1">The sequence shown here is derived from an EMBL/GenBank/DDBJ whole genome shotgun (WGS) entry which is preliminary data.</text>
</comment>
<dbReference type="PANTHER" id="PTHR32305:SF15">
    <property type="entry name" value="PROTEIN RHSA-RELATED"/>
    <property type="match status" value="1"/>
</dbReference>